<comment type="caution">
    <text evidence="2">The sequence shown here is derived from an EMBL/GenBank/DDBJ whole genome shotgun (WGS) entry which is preliminary data.</text>
</comment>
<gene>
    <name evidence="2" type="ORF">VP01_1688g2</name>
</gene>
<sequence>MILKSPFLVLVASWIGTLSLFSTGGRAQSVCANWWNSLAPSQKPTSITVKLRKRTDGAPGRIDGSRAGRQACGITYTDDDHGACLWGGRNAVEPPPDGQQPGWVSGYINRGGQQAKGKVVDSCSFDDGENMTVEQGCSSIYVTRATFIALGGDPNGTGRIQVDNWDL</sequence>
<dbReference type="AlphaFoldDB" id="A0A0L6VGF3"/>
<dbReference type="Proteomes" id="UP000037035">
    <property type="component" value="Unassembled WGS sequence"/>
</dbReference>
<keyword evidence="3" id="KW-1185">Reference proteome</keyword>
<feature type="chain" id="PRO_5005568564" evidence="1">
    <location>
        <begin position="28"/>
        <end position="167"/>
    </location>
</feature>
<dbReference type="OrthoDB" id="3361140at2759"/>
<organism evidence="2 3">
    <name type="scientific">Puccinia sorghi</name>
    <dbReference type="NCBI Taxonomy" id="27349"/>
    <lineage>
        <taxon>Eukaryota</taxon>
        <taxon>Fungi</taxon>
        <taxon>Dikarya</taxon>
        <taxon>Basidiomycota</taxon>
        <taxon>Pucciniomycotina</taxon>
        <taxon>Pucciniomycetes</taxon>
        <taxon>Pucciniales</taxon>
        <taxon>Pucciniaceae</taxon>
        <taxon>Puccinia</taxon>
    </lineage>
</organism>
<accession>A0A0L6VGF3</accession>
<evidence type="ECO:0000256" key="1">
    <source>
        <dbReference type="SAM" id="SignalP"/>
    </source>
</evidence>
<proteinExistence type="predicted"/>
<dbReference type="VEuPathDB" id="FungiDB:VP01_1688g2"/>
<keyword evidence="1" id="KW-0732">Signal</keyword>
<evidence type="ECO:0000313" key="3">
    <source>
        <dbReference type="Proteomes" id="UP000037035"/>
    </source>
</evidence>
<reference evidence="2 3" key="1">
    <citation type="submission" date="2015-08" db="EMBL/GenBank/DDBJ databases">
        <title>Next Generation Sequencing and Analysis of the Genome of Puccinia sorghi L Schw, the Causal Agent of Maize Common Rust.</title>
        <authorList>
            <person name="Rochi L."/>
            <person name="Burguener G."/>
            <person name="Darino M."/>
            <person name="Turjanski A."/>
            <person name="Kreff E."/>
            <person name="Dieguez M.J."/>
            <person name="Sacco F."/>
        </authorList>
    </citation>
    <scope>NUCLEOTIDE SEQUENCE [LARGE SCALE GENOMIC DNA]</scope>
    <source>
        <strain evidence="2 3">RO10H11247</strain>
    </source>
</reference>
<dbReference type="EMBL" id="LAVV01006490">
    <property type="protein sequence ID" value="KNZ59647.1"/>
    <property type="molecule type" value="Genomic_DNA"/>
</dbReference>
<evidence type="ECO:0000313" key="2">
    <source>
        <dbReference type="EMBL" id="KNZ59647.1"/>
    </source>
</evidence>
<name>A0A0L6VGF3_9BASI</name>
<feature type="signal peptide" evidence="1">
    <location>
        <begin position="1"/>
        <end position="27"/>
    </location>
</feature>
<protein>
    <submittedName>
        <fullName evidence="2">Uncharacterized protein</fullName>
    </submittedName>
</protein>